<dbReference type="Pfam" id="PF00664">
    <property type="entry name" value="ABC_membrane"/>
    <property type="match status" value="1"/>
</dbReference>
<organism evidence="12 13">
    <name type="scientific">candidate division TA06 bacterium DG_78</name>
    <dbReference type="NCBI Taxonomy" id="1703772"/>
    <lineage>
        <taxon>Bacteria</taxon>
        <taxon>Bacteria division TA06</taxon>
    </lineage>
</organism>
<dbReference type="PANTHER" id="PTHR43394:SF1">
    <property type="entry name" value="ATP-BINDING CASSETTE SUB-FAMILY B MEMBER 10, MITOCHONDRIAL"/>
    <property type="match status" value="1"/>
</dbReference>
<protein>
    <recommendedName>
        <fullName evidence="14">ABC transporter ATP-binding protein</fullName>
    </recommendedName>
</protein>
<dbReference type="EMBL" id="LJNI01000048">
    <property type="protein sequence ID" value="KPJ72921.1"/>
    <property type="molecule type" value="Genomic_DNA"/>
</dbReference>
<feature type="transmembrane region" description="Helical" evidence="9">
    <location>
        <begin position="169"/>
        <end position="196"/>
    </location>
</feature>
<dbReference type="GO" id="GO:0005524">
    <property type="term" value="F:ATP binding"/>
    <property type="evidence" value="ECO:0007669"/>
    <property type="project" value="UniProtKB-KW"/>
</dbReference>
<gene>
    <name evidence="12" type="ORF">AMJ52_04600</name>
</gene>
<evidence type="ECO:0000256" key="6">
    <source>
        <dbReference type="ARBA" id="ARBA00022840"/>
    </source>
</evidence>
<dbReference type="InterPro" id="IPR027417">
    <property type="entry name" value="P-loop_NTPase"/>
</dbReference>
<feature type="transmembrane region" description="Helical" evidence="9">
    <location>
        <begin position="38"/>
        <end position="58"/>
    </location>
</feature>
<dbReference type="InterPro" id="IPR003593">
    <property type="entry name" value="AAA+_ATPase"/>
</dbReference>
<dbReference type="InterPro" id="IPR036640">
    <property type="entry name" value="ABC1_TM_sf"/>
</dbReference>
<evidence type="ECO:0000256" key="4">
    <source>
        <dbReference type="ARBA" id="ARBA00022692"/>
    </source>
</evidence>
<keyword evidence="7 9" id="KW-1133">Transmembrane helix</keyword>
<keyword evidence="3" id="KW-1003">Cell membrane</keyword>
<evidence type="ECO:0000256" key="3">
    <source>
        <dbReference type="ARBA" id="ARBA00022475"/>
    </source>
</evidence>
<dbReference type="SMART" id="SM00382">
    <property type="entry name" value="AAA"/>
    <property type="match status" value="1"/>
</dbReference>
<dbReference type="FunFam" id="3.40.50.300:FF:000221">
    <property type="entry name" value="Multidrug ABC transporter ATP-binding protein"/>
    <property type="match status" value="1"/>
</dbReference>
<dbReference type="Proteomes" id="UP000051012">
    <property type="component" value="Unassembled WGS sequence"/>
</dbReference>
<evidence type="ECO:0000256" key="5">
    <source>
        <dbReference type="ARBA" id="ARBA00022741"/>
    </source>
</evidence>
<keyword evidence="6" id="KW-0067">ATP-binding</keyword>
<evidence type="ECO:0000313" key="13">
    <source>
        <dbReference type="Proteomes" id="UP000051012"/>
    </source>
</evidence>
<dbReference type="InterPro" id="IPR039421">
    <property type="entry name" value="Type_1_exporter"/>
</dbReference>
<evidence type="ECO:0000256" key="8">
    <source>
        <dbReference type="ARBA" id="ARBA00023136"/>
    </source>
</evidence>
<evidence type="ECO:0000256" key="1">
    <source>
        <dbReference type="ARBA" id="ARBA00004651"/>
    </source>
</evidence>
<feature type="transmembrane region" description="Helical" evidence="9">
    <location>
        <begin position="79"/>
        <end position="97"/>
    </location>
</feature>
<keyword evidence="8 9" id="KW-0472">Membrane</keyword>
<feature type="transmembrane region" description="Helical" evidence="9">
    <location>
        <begin position="302"/>
        <end position="323"/>
    </location>
</feature>
<comment type="subcellular location">
    <subcellularLocation>
        <location evidence="1">Cell membrane</location>
        <topology evidence="1">Multi-pass membrane protein</topology>
    </subcellularLocation>
</comment>
<dbReference type="GO" id="GO:0005886">
    <property type="term" value="C:plasma membrane"/>
    <property type="evidence" value="ECO:0007669"/>
    <property type="project" value="UniProtKB-SubCell"/>
</dbReference>
<dbReference type="Pfam" id="PF00005">
    <property type="entry name" value="ABC_tran"/>
    <property type="match status" value="1"/>
</dbReference>
<feature type="domain" description="ABC transmembrane type-1" evidence="11">
    <location>
        <begin position="38"/>
        <end position="328"/>
    </location>
</feature>
<dbReference type="InterPro" id="IPR011527">
    <property type="entry name" value="ABC1_TM_dom"/>
</dbReference>
<keyword evidence="2" id="KW-0813">Transport</keyword>
<keyword evidence="5" id="KW-0547">Nucleotide-binding</keyword>
<evidence type="ECO:0000256" key="2">
    <source>
        <dbReference type="ARBA" id="ARBA00022448"/>
    </source>
</evidence>
<evidence type="ECO:0000259" key="10">
    <source>
        <dbReference type="PROSITE" id="PS50893"/>
    </source>
</evidence>
<dbReference type="GO" id="GO:0015421">
    <property type="term" value="F:ABC-type oligopeptide transporter activity"/>
    <property type="evidence" value="ECO:0007669"/>
    <property type="project" value="TreeGrafter"/>
</dbReference>
<dbReference type="PANTHER" id="PTHR43394">
    <property type="entry name" value="ATP-DEPENDENT PERMEASE MDL1, MITOCHONDRIAL"/>
    <property type="match status" value="1"/>
</dbReference>
<evidence type="ECO:0000256" key="7">
    <source>
        <dbReference type="ARBA" id="ARBA00022989"/>
    </source>
</evidence>
<dbReference type="InterPro" id="IPR003439">
    <property type="entry name" value="ABC_transporter-like_ATP-bd"/>
</dbReference>
<feature type="domain" description="ABC transporter" evidence="10">
    <location>
        <begin position="375"/>
        <end position="617"/>
    </location>
</feature>
<evidence type="ECO:0000259" key="11">
    <source>
        <dbReference type="PROSITE" id="PS50929"/>
    </source>
</evidence>
<proteinExistence type="predicted"/>
<dbReference type="Gene3D" id="1.20.1560.10">
    <property type="entry name" value="ABC transporter type 1, transmembrane domain"/>
    <property type="match status" value="1"/>
</dbReference>
<dbReference type="PROSITE" id="PS50893">
    <property type="entry name" value="ABC_TRANSPORTER_2"/>
    <property type="match status" value="1"/>
</dbReference>
<evidence type="ECO:0000313" key="12">
    <source>
        <dbReference type="EMBL" id="KPJ72921.1"/>
    </source>
</evidence>
<comment type="caution">
    <text evidence="12">The sequence shown here is derived from an EMBL/GenBank/DDBJ whole genome shotgun (WGS) entry which is preliminary data.</text>
</comment>
<sequence length="623" mass="70911">MVDVTSLFKIPKQKTNAKFSLLIRALVFVWKTSKFSTALMLIIKVISALFPAANLFVVKNVIDGITSIVINNSSGGLRNLSTWIALLIGLWVLQHIISTLQTITSSWLNLCVEQNSQIAIMRKCSKFDVAFFENPTNLNMLQNAYIGSSGTINQVMTIFFSIIEINITLISFVAIIFRLHWGAFLIIIAATLPRILSNRYFAKKRWEITTGLVEPRRMSSYYSGLVIQRNVAKEIRLFGLFKHFFDRFVFFINQFRQIEKNYIRKQGVINFLVNLITIAGSSIIWVYVIHRAINGTISIGDIVLYTGAVSSFQGGLTAMFSFFGQIFQNVLFLGNFFSLLDLNPEKIEGALKGPADLISYRSGNVKPSTVLEKGIEFRNVSFKYPQTNKLVLKNVNFSLPPKESVAIVGENGAGKTTLIKLLARLYDPTEGQILIDDKDIREYDLESLHRIFSVIFQDYICYPLTVRENIGFGNIEKIDDISAIQKASKKAGAHEFIERYPNKYETYIGRIFQKSSIDPSIGEWQKLCLARALMKEEAPILILDEPTAALDVYSEYEVYKSFSKMMVDRLTIIISHRFSTVRAAHHILVLHEGRLIEEGSHEELMEQDTLYKEMYSIQADRYK</sequence>
<feature type="transmembrane region" description="Helical" evidence="9">
    <location>
        <begin position="268"/>
        <end position="290"/>
    </location>
</feature>
<dbReference type="SUPFAM" id="SSF52540">
    <property type="entry name" value="P-loop containing nucleoside triphosphate hydrolases"/>
    <property type="match status" value="1"/>
</dbReference>
<keyword evidence="4 9" id="KW-0812">Transmembrane</keyword>
<accession>A0A0S7YFH7</accession>
<dbReference type="AlphaFoldDB" id="A0A0S7YFH7"/>
<evidence type="ECO:0008006" key="14">
    <source>
        <dbReference type="Google" id="ProtNLM"/>
    </source>
</evidence>
<dbReference type="SUPFAM" id="SSF90123">
    <property type="entry name" value="ABC transporter transmembrane region"/>
    <property type="match status" value="1"/>
</dbReference>
<reference evidence="12 13" key="1">
    <citation type="journal article" date="2015" name="Microbiome">
        <title>Genomic resolution of linkages in carbon, nitrogen, and sulfur cycling among widespread estuary sediment bacteria.</title>
        <authorList>
            <person name="Baker B.J."/>
            <person name="Lazar C.S."/>
            <person name="Teske A.P."/>
            <person name="Dick G.J."/>
        </authorList>
    </citation>
    <scope>NUCLEOTIDE SEQUENCE [LARGE SCALE GENOMIC DNA]</scope>
    <source>
        <strain evidence="12">DG_78</strain>
    </source>
</reference>
<dbReference type="PROSITE" id="PS50929">
    <property type="entry name" value="ABC_TM1F"/>
    <property type="match status" value="1"/>
</dbReference>
<dbReference type="Gene3D" id="3.40.50.300">
    <property type="entry name" value="P-loop containing nucleotide triphosphate hydrolases"/>
    <property type="match status" value="1"/>
</dbReference>
<evidence type="ECO:0000256" key="9">
    <source>
        <dbReference type="SAM" id="Phobius"/>
    </source>
</evidence>
<name>A0A0S7YFH7_UNCT6</name>
<dbReference type="GO" id="GO:0016887">
    <property type="term" value="F:ATP hydrolysis activity"/>
    <property type="evidence" value="ECO:0007669"/>
    <property type="project" value="InterPro"/>
</dbReference>